<dbReference type="PROSITE" id="PS51273">
    <property type="entry name" value="GATASE_TYPE_1"/>
    <property type="match status" value="1"/>
</dbReference>
<dbReference type="InterPro" id="IPR029062">
    <property type="entry name" value="Class_I_gatase-like"/>
</dbReference>
<gene>
    <name evidence="1" type="ORF">IAD46_03105</name>
</gene>
<dbReference type="GO" id="GO:0005829">
    <property type="term" value="C:cytosol"/>
    <property type="evidence" value="ECO:0007669"/>
    <property type="project" value="TreeGrafter"/>
</dbReference>
<reference evidence="1" key="1">
    <citation type="submission" date="2020-10" db="EMBL/GenBank/DDBJ databases">
        <authorList>
            <person name="Gilroy R."/>
        </authorList>
    </citation>
    <scope>NUCLEOTIDE SEQUENCE</scope>
    <source>
        <strain evidence="1">ChiW17-6978</strain>
    </source>
</reference>
<comment type="caution">
    <text evidence="1">The sequence shown here is derived from an EMBL/GenBank/DDBJ whole genome shotgun (WGS) entry which is preliminary data.</text>
</comment>
<name>A0A9D1GR03_9MOLU</name>
<reference evidence="1" key="2">
    <citation type="journal article" date="2021" name="PeerJ">
        <title>Extensive microbial diversity within the chicken gut microbiome revealed by metagenomics and culture.</title>
        <authorList>
            <person name="Gilroy R."/>
            <person name="Ravi A."/>
            <person name="Getino M."/>
            <person name="Pursley I."/>
            <person name="Horton D.L."/>
            <person name="Alikhan N.F."/>
            <person name="Baker D."/>
            <person name="Gharbi K."/>
            <person name="Hall N."/>
            <person name="Watson M."/>
            <person name="Adriaenssens E.M."/>
            <person name="Foster-Nyarko E."/>
            <person name="Jarju S."/>
            <person name="Secka A."/>
            <person name="Antonio M."/>
            <person name="Oren A."/>
            <person name="Chaudhuri R.R."/>
            <person name="La Ragione R."/>
            <person name="Hildebrand F."/>
            <person name="Pallen M.J."/>
        </authorList>
    </citation>
    <scope>NUCLEOTIDE SEQUENCE</scope>
    <source>
        <strain evidence="1">ChiW17-6978</strain>
    </source>
</reference>
<dbReference type="PANTHER" id="PTHR43235:SF1">
    <property type="entry name" value="GLUTAMINE AMIDOTRANSFERASE PB2B2.05-RELATED"/>
    <property type="match status" value="1"/>
</dbReference>
<keyword evidence="1" id="KW-0378">Hydrolase</keyword>
<dbReference type="PANTHER" id="PTHR43235">
    <property type="entry name" value="GLUTAMINE AMIDOTRANSFERASE PB2B2.05-RELATED"/>
    <property type="match status" value="1"/>
</dbReference>
<evidence type="ECO:0000313" key="1">
    <source>
        <dbReference type="EMBL" id="HIT49995.1"/>
    </source>
</evidence>
<dbReference type="GO" id="GO:0016811">
    <property type="term" value="F:hydrolase activity, acting on carbon-nitrogen (but not peptide) bonds, in linear amides"/>
    <property type="evidence" value="ECO:0007669"/>
    <property type="project" value="InterPro"/>
</dbReference>
<sequence>MKIGIAVRKDETDYFVHQSYCEFLKQNDLTFDFISLTTPLDSFDGFLIPGGNDIHSKYYRQFPYACKKIDEEMDLLDQKIILEAVRTKKPLLGICRGIQSINVFLGGSLKQDILHHQQENHWIKYEGTYYLVNSFHHQSILKLAPNLKATAYSMDGEIEMIVHETLPIIGVQFHPEIAPSKLNPILLELFNGF</sequence>
<organism evidence="1 2">
    <name type="scientific">Candidatus Pelethenecus faecipullorum</name>
    <dbReference type="NCBI Taxonomy" id="2840900"/>
    <lineage>
        <taxon>Bacteria</taxon>
        <taxon>Bacillati</taxon>
        <taxon>Mycoplasmatota</taxon>
        <taxon>Mollicutes</taxon>
        <taxon>Candidatus Pelethenecus</taxon>
    </lineage>
</organism>
<accession>A0A9D1GR03</accession>
<dbReference type="InterPro" id="IPR044668">
    <property type="entry name" value="PuuD-like"/>
</dbReference>
<dbReference type="AlphaFoldDB" id="A0A9D1GR03"/>
<dbReference type="InterPro" id="IPR011697">
    <property type="entry name" value="Peptidase_C26"/>
</dbReference>
<proteinExistence type="predicted"/>
<dbReference type="Gene3D" id="3.40.50.880">
    <property type="match status" value="1"/>
</dbReference>
<dbReference type="SUPFAM" id="SSF52317">
    <property type="entry name" value="Class I glutamine amidotransferase-like"/>
    <property type="match status" value="1"/>
</dbReference>
<dbReference type="Pfam" id="PF07722">
    <property type="entry name" value="Peptidase_C26"/>
    <property type="match status" value="2"/>
</dbReference>
<evidence type="ECO:0000313" key="2">
    <source>
        <dbReference type="Proteomes" id="UP000886758"/>
    </source>
</evidence>
<dbReference type="Proteomes" id="UP000886758">
    <property type="component" value="Unassembled WGS sequence"/>
</dbReference>
<dbReference type="EMBL" id="DVLF01000098">
    <property type="protein sequence ID" value="HIT49995.1"/>
    <property type="molecule type" value="Genomic_DNA"/>
</dbReference>
<protein>
    <submittedName>
        <fullName evidence="1">Gamma-glutamyl-gamma-aminobutyrate hydrolase family protein</fullName>
    </submittedName>
</protein>